<feature type="transmembrane region" description="Helical" evidence="8">
    <location>
        <begin position="60"/>
        <end position="80"/>
    </location>
</feature>
<evidence type="ECO:0000256" key="2">
    <source>
        <dbReference type="ARBA" id="ARBA00007935"/>
    </source>
</evidence>
<dbReference type="AlphaFoldDB" id="A0A1U9KET9"/>
<dbReference type="SUPFAM" id="SSF81345">
    <property type="entry name" value="ABC transporter involved in vitamin B12 uptake, BtuC"/>
    <property type="match status" value="1"/>
</dbReference>
<keyword evidence="6 8" id="KW-1133">Transmembrane helix</keyword>
<evidence type="ECO:0000256" key="7">
    <source>
        <dbReference type="ARBA" id="ARBA00023136"/>
    </source>
</evidence>
<name>A0A1U9KET9_ACEAC</name>
<dbReference type="FunFam" id="1.10.3470.10:FF:000001">
    <property type="entry name" value="Vitamin B12 ABC transporter permease BtuC"/>
    <property type="match status" value="1"/>
</dbReference>
<protein>
    <submittedName>
        <fullName evidence="9">Iron ABC transporter</fullName>
    </submittedName>
</protein>
<feature type="transmembrane region" description="Helical" evidence="8">
    <location>
        <begin position="155"/>
        <end position="177"/>
    </location>
</feature>
<evidence type="ECO:0000313" key="10">
    <source>
        <dbReference type="Proteomes" id="UP000188937"/>
    </source>
</evidence>
<dbReference type="KEGG" id="aace:A0U92_05405"/>
<dbReference type="OrthoDB" id="9811975at2"/>
<evidence type="ECO:0000256" key="3">
    <source>
        <dbReference type="ARBA" id="ARBA00022448"/>
    </source>
</evidence>
<feature type="transmembrane region" description="Helical" evidence="8">
    <location>
        <begin position="197"/>
        <end position="224"/>
    </location>
</feature>
<feature type="transmembrane region" description="Helical" evidence="8">
    <location>
        <begin position="122"/>
        <end position="143"/>
    </location>
</feature>
<comment type="subcellular location">
    <subcellularLocation>
        <location evidence="1">Cell membrane</location>
        <topology evidence="1">Multi-pass membrane protein</topology>
    </subcellularLocation>
</comment>
<dbReference type="PANTHER" id="PTHR30472:SF25">
    <property type="entry name" value="ABC TRANSPORTER PERMEASE PROTEIN MJ0876-RELATED"/>
    <property type="match status" value="1"/>
</dbReference>
<dbReference type="PANTHER" id="PTHR30472">
    <property type="entry name" value="FERRIC ENTEROBACTIN TRANSPORT SYSTEM PERMEASE PROTEIN"/>
    <property type="match status" value="1"/>
</dbReference>
<evidence type="ECO:0000256" key="4">
    <source>
        <dbReference type="ARBA" id="ARBA00022475"/>
    </source>
</evidence>
<evidence type="ECO:0000313" key="9">
    <source>
        <dbReference type="EMBL" id="AQS84302.1"/>
    </source>
</evidence>
<evidence type="ECO:0000256" key="5">
    <source>
        <dbReference type="ARBA" id="ARBA00022692"/>
    </source>
</evidence>
<dbReference type="RefSeq" id="WP_077812344.1">
    <property type="nucleotide sequence ID" value="NZ_CP014692.1"/>
</dbReference>
<organism evidence="9 10">
    <name type="scientific">Acetobacter aceti</name>
    <dbReference type="NCBI Taxonomy" id="435"/>
    <lineage>
        <taxon>Bacteria</taxon>
        <taxon>Pseudomonadati</taxon>
        <taxon>Pseudomonadota</taxon>
        <taxon>Alphaproteobacteria</taxon>
        <taxon>Acetobacterales</taxon>
        <taxon>Acetobacteraceae</taxon>
        <taxon>Acetobacter</taxon>
        <taxon>Acetobacter subgen. Acetobacter</taxon>
    </lineage>
</organism>
<keyword evidence="3" id="KW-0813">Transport</keyword>
<feature type="transmembrane region" description="Helical" evidence="8">
    <location>
        <begin position="312"/>
        <end position="333"/>
    </location>
</feature>
<feature type="transmembrane region" description="Helical" evidence="8">
    <location>
        <begin position="245"/>
        <end position="273"/>
    </location>
</feature>
<keyword evidence="5 8" id="KW-0812">Transmembrane</keyword>
<feature type="transmembrane region" description="Helical" evidence="8">
    <location>
        <begin position="92"/>
        <end position="116"/>
    </location>
</feature>
<dbReference type="GO" id="GO:0005886">
    <property type="term" value="C:plasma membrane"/>
    <property type="evidence" value="ECO:0007669"/>
    <property type="project" value="UniProtKB-SubCell"/>
</dbReference>
<proteinExistence type="inferred from homology"/>
<gene>
    <name evidence="9" type="ORF">A0U92_05405</name>
</gene>
<keyword evidence="4" id="KW-1003">Cell membrane</keyword>
<dbReference type="CDD" id="cd06550">
    <property type="entry name" value="TM_ABC_iron-siderophores_like"/>
    <property type="match status" value="1"/>
</dbReference>
<dbReference type="Pfam" id="PF01032">
    <property type="entry name" value="FecCD"/>
    <property type="match status" value="1"/>
</dbReference>
<dbReference type="STRING" id="435.A0U92_05405"/>
<dbReference type="InterPro" id="IPR037294">
    <property type="entry name" value="ABC_BtuC-like"/>
</dbReference>
<dbReference type="GO" id="GO:0022857">
    <property type="term" value="F:transmembrane transporter activity"/>
    <property type="evidence" value="ECO:0007669"/>
    <property type="project" value="InterPro"/>
</dbReference>
<evidence type="ECO:0000256" key="8">
    <source>
        <dbReference type="SAM" id="Phobius"/>
    </source>
</evidence>
<evidence type="ECO:0000256" key="6">
    <source>
        <dbReference type="ARBA" id="ARBA00022989"/>
    </source>
</evidence>
<reference evidence="9 10" key="1">
    <citation type="submission" date="2016-03" db="EMBL/GenBank/DDBJ databases">
        <title>Acetic acid bacteria sequencing.</title>
        <authorList>
            <person name="Brandt J."/>
            <person name="Jakob F."/>
            <person name="Vogel R.F."/>
        </authorList>
    </citation>
    <scope>NUCLEOTIDE SEQUENCE [LARGE SCALE GENOMIC DNA]</scope>
    <source>
        <strain evidence="9 10">TMW2.1153</strain>
    </source>
</reference>
<accession>A0A1U9KET9</accession>
<sequence>MMAHRSILFWLLFLLPSLLLVTMVLSVNIGATGLHFDALWRGGDDADASMAWLVLTQIRAPRVVMASLTGAALGASGAIMQGLFRNPLADPGLIGISAGAGLAAACVIVLGSASGFSILSSVWAVPAAGVLGSFGATLTLYLFATREGITSITHILLAGVAFGTLAAALTGVLVFRANDTALRDLTFWTMGSFAGSTWPRIGILSPFLMAATAGVIWLAGPLNAMLLGEGDARLMGYPVERVKTVGMLTVACAVGPAVAFTGVIGFIGVVVPHLVRLITGPDHRLVLPGSVLLGAVLLTGADTLARTLASPADVPVGIVTAILGTPVFIWLLARTHDGVGV</sequence>
<evidence type="ECO:0000256" key="1">
    <source>
        <dbReference type="ARBA" id="ARBA00004651"/>
    </source>
</evidence>
<dbReference type="GO" id="GO:0033214">
    <property type="term" value="P:siderophore-iron import into cell"/>
    <property type="evidence" value="ECO:0007669"/>
    <property type="project" value="TreeGrafter"/>
</dbReference>
<dbReference type="Proteomes" id="UP000188937">
    <property type="component" value="Chromosome"/>
</dbReference>
<dbReference type="Gene3D" id="1.10.3470.10">
    <property type="entry name" value="ABC transporter involved in vitamin B12 uptake, BtuC"/>
    <property type="match status" value="1"/>
</dbReference>
<keyword evidence="10" id="KW-1185">Reference proteome</keyword>
<dbReference type="InterPro" id="IPR000522">
    <property type="entry name" value="ABC_transptr_permease_BtuC"/>
</dbReference>
<dbReference type="EMBL" id="CP014692">
    <property type="protein sequence ID" value="AQS84302.1"/>
    <property type="molecule type" value="Genomic_DNA"/>
</dbReference>
<keyword evidence="7 8" id="KW-0472">Membrane</keyword>
<feature type="transmembrane region" description="Helical" evidence="8">
    <location>
        <begin position="285"/>
        <end position="305"/>
    </location>
</feature>
<comment type="similarity">
    <text evidence="2">Belongs to the binding-protein-dependent transport system permease family. FecCD subfamily.</text>
</comment>